<evidence type="ECO:0000256" key="1">
    <source>
        <dbReference type="SAM" id="Phobius"/>
    </source>
</evidence>
<dbReference type="RefSeq" id="WP_133463428.1">
    <property type="nucleotide sequence ID" value="NZ_SNWI01000001.1"/>
</dbReference>
<protein>
    <submittedName>
        <fullName evidence="2">Uncharacterized protein DUF4133</fullName>
    </submittedName>
</protein>
<dbReference type="InterPro" id="IPR025407">
    <property type="entry name" value="DUF4133"/>
</dbReference>
<keyword evidence="1" id="KW-0472">Membrane</keyword>
<dbReference type="AlphaFoldDB" id="A0A4R6HCE2"/>
<feature type="transmembrane region" description="Helical" evidence="1">
    <location>
        <begin position="29"/>
        <end position="62"/>
    </location>
</feature>
<dbReference type="Pfam" id="PF13571">
    <property type="entry name" value="DUF4133"/>
    <property type="match status" value="1"/>
</dbReference>
<evidence type="ECO:0000313" key="2">
    <source>
        <dbReference type="EMBL" id="TDO05375.1"/>
    </source>
</evidence>
<organism evidence="2 3">
    <name type="scientific">Sunxiuqinia elliptica</name>
    <dbReference type="NCBI Taxonomy" id="655355"/>
    <lineage>
        <taxon>Bacteria</taxon>
        <taxon>Pseudomonadati</taxon>
        <taxon>Bacteroidota</taxon>
        <taxon>Bacteroidia</taxon>
        <taxon>Marinilabiliales</taxon>
        <taxon>Prolixibacteraceae</taxon>
        <taxon>Sunxiuqinia</taxon>
    </lineage>
</organism>
<comment type="caution">
    <text evidence="2">The sequence shown here is derived from an EMBL/GenBank/DDBJ whole genome shotgun (WGS) entry which is preliminary data.</text>
</comment>
<evidence type="ECO:0000313" key="3">
    <source>
        <dbReference type="Proteomes" id="UP000294848"/>
    </source>
</evidence>
<keyword evidence="1" id="KW-0812">Transmembrane</keyword>
<reference evidence="2 3" key="1">
    <citation type="submission" date="2019-03" db="EMBL/GenBank/DDBJ databases">
        <title>Freshwater and sediment microbial communities from various areas in North America, analyzing microbe dynamics in response to fracking.</title>
        <authorList>
            <person name="Lamendella R."/>
        </authorList>
    </citation>
    <scope>NUCLEOTIDE SEQUENCE [LARGE SCALE GENOMIC DNA]</scope>
    <source>
        <strain evidence="2 3">114D</strain>
    </source>
</reference>
<dbReference type="OrthoDB" id="1122287at2"/>
<gene>
    <name evidence="2" type="ORF">DET52_101735</name>
</gene>
<proteinExistence type="predicted"/>
<name>A0A4R6HCE2_9BACT</name>
<accession>A0A4R6HCE2</accession>
<keyword evidence="1" id="KW-1133">Transmembrane helix</keyword>
<sequence>MMETYKLQKVDTKLYIKGLSGPLVFQALYGILSAFLLFVILYISIGAFIATLICVPSFFAWLYRVSQIQKKYGPAGWNKRKTAKKLPQFIQIKRRIHQNQQR</sequence>
<dbReference type="Proteomes" id="UP000294848">
    <property type="component" value="Unassembled WGS sequence"/>
</dbReference>
<dbReference type="EMBL" id="SNWI01000001">
    <property type="protein sequence ID" value="TDO05375.1"/>
    <property type="molecule type" value="Genomic_DNA"/>
</dbReference>